<gene>
    <name evidence="2" type="ORF">HLI28_13720</name>
</gene>
<protein>
    <submittedName>
        <fullName evidence="2">GNAT family N-acetyltransferase</fullName>
    </submittedName>
</protein>
<dbReference type="PANTHER" id="PTHR43233">
    <property type="entry name" value="FAMILY N-ACETYLTRANSFERASE, PUTATIVE (AFU_ORTHOLOGUE AFUA_6G03350)-RELATED"/>
    <property type="match status" value="1"/>
</dbReference>
<dbReference type="AlphaFoldDB" id="A0A849KIT2"/>
<dbReference type="Pfam" id="PF00583">
    <property type="entry name" value="Acetyltransf_1"/>
    <property type="match status" value="1"/>
</dbReference>
<accession>A0A849KIT2</accession>
<keyword evidence="3" id="KW-1185">Reference proteome</keyword>
<dbReference type="CDD" id="cd04301">
    <property type="entry name" value="NAT_SF"/>
    <property type="match status" value="1"/>
</dbReference>
<keyword evidence="2" id="KW-0808">Transferase</keyword>
<sequence>MTAYEFSADPSRLDVDWIHAILSTQAFWARGRTRAAQEAAVASSRNYGMYADDGAQVAYARAVTDGVTFAWVADVIVDPAHRRQGLGTRIIDGLMADLEALGLKRVLLKASPEGHELYRRAGFDRLDEPETWLGRRLR</sequence>
<dbReference type="InterPro" id="IPR000182">
    <property type="entry name" value="GNAT_dom"/>
</dbReference>
<comment type="caution">
    <text evidence="2">The sequence shown here is derived from an EMBL/GenBank/DDBJ whole genome shotgun (WGS) entry which is preliminary data.</text>
</comment>
<dbReference type="PROSITE" id="PS51186">
    <property type="entry name" value="GNAT"/>
    <property type="match status" value="1"/>
</dbReference>
<proteinExistence type="predicted"/>
<evidence type="ECO:0000313" key="3">
    <source>
        <dbReference type="Proteomes" id="UP000557204"/>
    </source>
</evidence>
<dbReference type="InterPro" id="IPR053144">
    <property type="entry name" value="Acetyltransferase_Butenolide"/>
</dbReference>
<dbReference type="Proteomes" id="UP000557204">
    <property type="component" value="Unassembled WGS sequence"/>
</dbReference>
<organism evidence="2 3">
    <name type="scientific">Isoptericola sediminis</name>
    <dbReference type="NCBI Taxonomy" id="2733572"/>
    <lineage>
        <taxon>Bacteria</taxon>
        <taxon>Bacillati</taxon>
        <taxon>Actinomycetota</taxon>
        <taxon>Actinomycetes</taxon>
        <taxon>Micrococcales</taxon>
        <taxon>Promicromonosporaceae</taxon>
        <taxon>Isoptericola</taxon>
    </lineage>
</organism>
<feature type="domain" description="N-acetyltransferase" evidence="1">
    <location>
        <begin position="1"/>
        <end position="138"/>
    </location>
</feature>
<dbReference type="SUPFAM" id="SSF55729">
    <property type="entry name" value="Acyl-CoA N-acyltransferases (Nat)"/>
    <property type="match status" value="1"/>
</dbReference>
<dbReference type="Gene3D" id="3.40.630.30">
    <property type="match status" value="1"/>
</dbReference>
<dbReference type="InterPro" id="IPR016181">
    <property type="entry name" value="Acyl_CoA_acyltransferase"/>
</dbReference>
<dbReference type="RefSeq" id="WP_171248121.1">
    <property type="nucleotide sequence ID" value="NZ_JABFAJ010000024.1"/>
</dbReference>
<reference evidence="2 3" key="1">
    <citation type="submission" date="2020-05" db="EMBL/GenBank/DDBJ databases">
        <title>Genome sequence of Isoptericola sp. JC619 isolated from Chilika lagoon, India.</title>
        <authorList>
            <person name="Kumar D."/>
            <person name="Appam K."/>
            <person name="Gandham S."/>
            <person name="Uppada J."/>
            <person name="Sasikala C."/>
            <person name="Venkata Ramana C."/>
        </authorList>
    </citation>
    <scope>NUCLEOTIDE SEQUENCE [LARGE SCALE GENOMIC DNA]</scope>
    <source>
        <strain evidence="2 3">JC619</strain>
    </source>
</reference>
<evidence type="ECO:0000259" key="1">
    <source>
        <dbReference type="PROSITE" id="PS51186"/>
    </source>
</evidence>
<dbReference type="EMBL" id="JABFAJ010000024">
    <property type="protein sequence ID" value="NNU28593.1"/>
    <property type="molecule type" value="Genomic_DNA"/>
</dbReference>
<dbReference type="PANTHER" id="PTHR43233:SF1">
    <property type="entry name" value="FAMILY N-ACETYLTRANSFERASE, PUTATIVE (AFU_ORTHOLOGUE AFUA_6G03350)-RELATED"/>
    <property type="match status" value="1"/>
</dbReference>
<evidence type="ECO:0000313" key="2">
    <source>
        <dbReference type="EMBL" id="NNU28593.1"/>
    </source>
</evidence>
<name>A0A849KIT2_9MICO</name>
<dbReference type="GO" id="GO:0016747">
    <property type="term" value="F:acyltransferase activity, transferring groups other than amino-acyl groups"/>
    <property type="evidence" value="ECO:0007669"/>
    <property type="project" value="InterPro"/>
</dbReference>